<keyword evidence="2" id="KW-0812">Transmembrane</keyword>
<keyword evidence="2" id="KW-0472">Membrane</keyword>
<dbReference type="Proteomes" id="UP000199071">
    <property type="component" value="Unassembled WGS sequence"/>
</dbReference>
<keyword evidence="4" id="KW-1185">Reference proteome</keyword>
<gene>
    <name evidence="3" type="ORF">SAMN02982931_00196</name>
</gene>
<dbReference type="AlphaFoldDB" id="A0A1G6A5F5"/>
<proteinExistence type="predicted"/>
<accession>A0A1G6A5F5</accession>
<evidence type="ECO:0000313" key="4">
    <source>
        <dbReference type="Proteomes" id="UP000199071"/>
    </source>
</evidence>
<dbReference type="STRING" id="665467.SAMN02982931_00196"/>
<protein>
    <submittedName>
        <fullName evidence="3">Membrane-anchored ribosome-binding protein, inhibits growth in stationary phase, ElaB/YqjD/DUF883 family</fullName>
    </submittedName>
</protein>
<evidence type="ECO:0000256" key="2">
    <source>
        <dbReference type="SAM" id="Phobius"/>
    </source>
</evidence>
<feature type="coiled-coil region" evidence="1">
    <location>
        <begin position="6"/>
        <end position="33"/>
    </location>
</feature>
<keyword evidence="2" id="KW-1133">Transmembrane helix</keyword>
<sequence>MATTTDKEMSENLDKLRADIAALSATVKTLVSDTSGIQSTLKKKFDETTQQASSMGERIIKDATGMGNDALAAAAKQASSTIDEVEVKITKNPFASVLIALGVGFAVGLLNRR</sequence>
<name>A0A1G6A5F5_9HYPH</name>
<evidence type="ECO:0000256" key="1">
    <source>
        <dbReference type="SAM" id="Coils"/>
    </source>
</evidence>
<dbReference type="EMBL" id="FMXQ01000001">
    <property type="protein sequence ID" value="SDB03647.1"/>
    <property type="molecule type" value="Genomic_DNA"/>
</dbReference>
<feature type="transmembrane region" description="Helical" evidence="2">
    <location>
        <begin position="93"/>
        <end position="110"/>
    </location>
</feature>
<keyword evidence="1" id="KW-0175">Coiled coil</keyword>
<evidence type="ECO:0000313" key="3">
    <source>
        <dbReference type="EMBL" id="SDB03647.1"/>
    </source>
</evidence>
<reference evidence="3 4" key="1">
    <citation type="submission" date="2016-10" db="EMBL/GenBank/DDBJ databases">
        <authorList>
            <person name="de Groot N.N."/>
        </authorList>
    </citation>
    <scope>NUCLEOTIDE SEQUENCE [LARGE SCALE GENOMIC DNA]</scope>
    <source>
        <strain evidence="3 4">ATCC 35022</strain>
    </source>
</reference>
<dbReference type="OrthoDB" id="8373403at2"/>
<dbReference type="RefSeq" id="WP_090874346.1">
    <property type="nucleotide sequence ID" value="NZ_FMXQ01000001.1"/>
</dbReference>
<organism evidence="3 4">
    <name type="scientific">Bauldia litoralis</name>
    <dbReference type="NCBI Taxonomy" id="665467"/>
    <lineage>
        <taxon>Bacteria</taxon>
        <taxon>Pseudomonadati</taxon>
        <taxon>Pseudomonadota</taxon>
        <taxon>Alphaproteobacteria</taxon>
        <taxon>Hyphomicrobiales</taxon>
        <taxon>Kaistiaceae</taxon>
        <taxon>Bauldia</taxon>
    </lineage>
</organism>